<dbReference type="STRING" id="994479.GCA_000194155_04160"/>
<comment type="caution">
    <text evidence="1">The sequence shown here is derived from an EMBL/GenBank/DDBJ whole genome shotgun (WGS) entry which is preliminary data.</text>
</comment>
<dbReference type="PANTHER" id="PTHR36039">
    <property type="match status" value="1"/>
</dbReference>
<sequence>MAQALVSFFDDAAESGIRAFWRRLDDAGVPSIATRSDGKHRPHVTFAAAAGIPTAARKALRTELELLSIPDLWLHTLGTFPGEDRVLLLGAVVDTELLAVHSAVHDALAGRVQHPSAYYFPGAWIPHCTLAQGITDNQLAVGFRALQPPEPVRAGISEIAIVDTRTGDTETIITR</sequence>
<organism evidence="1 2">
    <name type="scientific">Saccharopolyspora spinosa</name>
    <dbReference type="NCBI Taxonomy" id="60894"/>
    <lineage>
        <taxon>Bacteria</taxon>
        <taxon>Bacillati</taxon>
        <taxon>Actinomycetota</taxon>
        <taxon>Actinomycetes</taxon>
        <taxon>Pseudonocardiales</taxon>
        <taxon>Pseudonocardiaceae</taxon>
        <taxon>Saccharopolyspora</taxon>
    </lineage>
</organism>
<evidence type="ECO:0000313" key="2">
    <source>
        <dbReference type="Proteomes" id="UP000233786"/>
    </source>
</evidence>
<proteinExistence type="predicted"/>
<evidence type="ECO:0000313" key="1">
    <source>
        <dbReference type="EMBL" id="PKW13881.1"/>
    </source>
</evidence>
<reference evidence="1" key="1">
    <citation type="submission" date="2017-12" db="EMBL/GenBank/DDBJ databases">
        <title>Sequencing the genomes of 1000 Actinobacteria strains.</title>
        <authorList>
            <person name="Klenk H.-P."/>
        </authorList>
    </citation>
    <scope>NUCLEOTIDE SEQUENCE [LARGE SCALE GENOMIC DNA]</scope>
    <source>
        <strain evidence="1">DSM 44228</strain>
    </source>
</reference>
<dbReference type="EMBL" id="PJNB01000001">
    <property type="protein sequence ID" value="PKW13881.1"/>
    <property type="molecule type" value="Genomic_DNA"/>
</dbReference>
<dbReference type="GO" id="GO:0016874">
    <property type="term" value="F:ligase activity"/>
    <property type="evidence" value="ECO:0007669"/>
    <property type="project" value="UniProtKB-KW"/>
</dbReference>
<dbReference type="RefSeq" id="WP_010308193.1">
    <property type="nucleotide sequence ID" value="NZ_CP061007.1"/>
</dbReference>
<dbReference type="SUPFAM" id="SSF55144">
    <property type="entry name" value="LigT-like"/>
    <property type="match status" value="1"/>
</dbReference>
<dbReference type="PANTHER" id="PTHR36039:SF2">
    <property type="entry name" value="RNA LIGASE_CYCLIC NUCLEOTIDE PHOSPHODIESTERASE FAMILY PROTEIN"/>
    <property type="match status" value="1"/>
</dbReference>
<keyword evidence="1" id="KW-0436">Ligase</keyword>
<dbReference type="Gene3D" id="3.90.1140.10">
    <property type="entry name" value="Cyclic phosphodiesterase"/>
    <property type="match status" value="1"/>
</dbReference>
<protein>
    <submittedName>
        <fullName evidence="1">2'-5' RNA ligase superfamily protein</fullName>
    </submittedName>
</protein>
<dbReference type="OrthoDB" id="3397424at2"/>
<dbReference type="InterPro" id="IPR009097">
    <property type="entry name" value="Cyclic_Pdiesterase"/>
</dbReference>
<keyword evidence="2" id="KW-1185">Reference proteome</keyword>
<dbReference type="AlphaFoldDB" id="A0A2N3XTD5"/>
<dbReference type="Proteomes" id="UP000233786">
    <property type="component" value="Unassembled WGS sequence"/>
</dbReference>
<gene>
    <name evidence="1" type="ORF">A8926_1449</name>
</gene>
<dbReference type="Pfam" id="PF13563">
    <property type="entry name" value="2_5_RNA_ligase2"/>
    <property type="match status" value="1"/>
</dbReference>
<accession>A0A2N3XTD5</accession>
<name>A0A2N3XTD5_SACSN</name>